<comment type="caution">
    <text evidence="2">The sequence shown here is derived from an EMBL/GenBank/DDBJ whole genome shotgun (WGS) entry which is preliminary data.</text>
</comment>
<gene>
    <name evidence="2" type="ORF">C1H46_020144</name>
</gene>
<dbReference type="SUPFAM" id="SSF54518">
    <property type="entry name" value="Tubby C-terminal domain-like"/>
    <property type="match status" value="1"/>
</dbReference>
<sequence>MKEAEAGERLLAYADPSPSAYTNRELTASDNPAAAIISPHYCSSHSMDLAIVRKVLTIREGNFVVTDITGNMIFKVRGSLLFSLQDRRVLLDTAGYPIITLRKKLTSAHDRWQVYRGDSKETRDLIFSAKKSSVVQFKTTLDVFLAHNITEDAPDFKVKGSWHEQSCFIYGGNSSTIVAQMHKKHTVKSVLFGKDNFLVTVYPGIDQAFIVALIVILDEINW</sequence>
<accession>A0A540M6E9</accession>
<dbReference type="InterPro" id="IPR038595">
    <property type="entry name" value="LOR_sf"/>
</dbReference>
<dbReference type="InterPro" id="IPR007612">
    <property type="entry name" value="LOR"/>
</dbReference>
<dbReference type="PANTHER" id="PTHR31087">
    <property type="match status" value="1"/>
</dbReference>
<proteinExistence type="inferred from homology"/>
<dbReference type="AlphaFoldDB" id="A0A540M6E9"/>
<reference evidence="2 3" key="1">
    <citation type="journal article" date="2019" name="G3 (Bethesda)">
        <title>Sequencing of a Wild Apple (Malus baccata) Genome Unravels the Differences Between Cultivated and Wild Apple Species Regarding Disease Resistance and Cold Tolerance.</title>
        <authorList>
            <person name="Chen X."/>
        </authorList>
    </citation>
    <scope>NUCLEOTIDE SEQUENCE [LARGE SCALE GENOMIC DNA]</scope>
    <source>
        <strain evidence="3">cv. Shandingzi</strain>
        <tissue evidence="2">Leaves</tissue>
    </source>
</reference>
<comment type="similarity">
    <text evidence="1">Belongs to the LOR family.</text>
</comment>
<keyword evidence="3" id="KW-1185">Reference proteome</keyword>
<dbReference type="PANTHER" id="PTHR31087:SF58">
    <property type="entry name" value="OS07G0230700 PROTEIN"/>
    <property type="match status" value="1"/>
</dbReference>
<dbReference type="Pfam" id="PF04525">
    <property type="entry name" value="LOR"/>
    <property type="match status" value="1"/>
</dbReference>
<dbReference type="EMBL" id="VIEB01000347">
    <property type="protein sequence ID" value="TQD94330.1"/>
    <property type="molecule type" value="Genomic_DNA"/>
</dbReference>
<protein>
    <submittedName>
        <fullName evidence="2">Uncharacterized protein</fullName>
    </submittedName>
</protein>
<dbReference type="STRING" id="106549.A0A540M6E9"/>
<evidence type="ECO:0000256" key="1">
    <source>
        <dbReference type="ARBA" id="ARBA00005437"/>
    </source>
</evidence>
<dbReference type="Proteomes" id="UP000315295">
    <property type="component" value="Unassembled WGS sequence"/>
</dbReference>
<name>A0A540M6E9_MALBA</name>
<evidence type="ECO:0000313" key="2">
    <source>
        <dbReference type="EMBL" id="TQD94330.1"/>
    </source>
</evidence>
<evidence type="ECO:0000313" key="3">
    <source>
        <dbReference type="Proteomes" id="UP000315295"/>
    </source>
</evidence>
<dbReference type="InterPro" id="IPR025659">
    <property type="entry name" value="Tubby-like_C"/>
</dbReference>
<dbReference type="Gene3D" id="2.40.160.200">
    <property type="entry name" value="LURP1-related"/>
    <property type="match status" value="1"/>
</dbReference>
<organism evidence="2 3">
    <name type="scientific">Malus baccata</name>
    <name type="common">Siberian crab apple</name>
    <name type="synonym">Pyrus baccata</name>
    <dbReference type="NCBI Taxonomy" id="106549"/>
    <lineage>
        <taxon>Eukaryota</taxon>
        <taxon>Viridiplantae</taxon>
        <taxon>Streptophyta</taxon>
        <taxon>Embryophyta</taxon>
        <taxon>Tracheophyta</taxon>
        <taxon>Spermatophyta</taxon>
        <taxon>Magnoliopsida</taxon>
        <taxon>eudicotyledons</taxon>
        <taxon>Gunneridae</taxon>
        <taxon>Pentapetalae</taxon>
        <taxon>rosids</taxon>
        <taxon>fabids</taxon>
        <taxon>Rosales</taxon>
        <taxon>Rosaceae</taxon>
        <taxon>Amygdaloideae</taxon>
        <taxon>Maleae</taxon>
        <taxon>Malus</taxon>
    </lineage>
</organism>